<name>A0A1M6TKM2_9ACTN</name>
<keyword evidence="2" id="KW-1133">Transmembrane helix</keyword>
<keyword evidence="4" id="KW-1185">Reference proteome</keyword>
<dbReference type="InterPro" id="IPR021454">
    <property type="entry name" value="DUF3105"/>
</dbReference>
<dbReference type="EMBL" id="FQZK01000024">
    <property type="protein sequence ID" value="SHK57494.1"/>
    <property type="molecule type" value="Genomic_DNA"/>
</dbReference>
<dbReference type="AlphaFoldDB" id="A0A1M6TKM2"/>
<evidence type="ECO:0000256" key="1">
    <source>
        <dbReference type="SAM" id="MobiDB-lite"/>
    </source>
</evidence>
<proteinExistence type="predicted"/>
<reference evidence="3 4" key="1">
    <citation type="submission" date="2016-11" db="EMBL/GenBank/DDBJ databases">
        <authorList>
            <person name="Jaros S."/>
            <person name="Januszkiewicz K."/>
            <person name="Wedrychowicz H."/>
        </authorList>
    </citation>
    <scope>NUCLEOTIDE SEQUENCE [LARGE SCALE GENOMIC DNA]</scope>
    <source>
        <strain evidence="3 4">CGMCC 4.5723</strain>
    </source>
</reference>
<keyword evidence="2" id="KW-0472">Membrane</keyword>
<feature type="compositionally biased region" description="Basic and acidic residues" evidence="1">
    <location>
        <begin position="1"/>
        <end position="13"/>
    </location>
</feature>
<sequence>MTQPHDPRHDPHDQGPQPQQGPPPGQGPYAAGPPGPPPGPPGPPGPPLGGPPGYGPAPQQPGYGPPPGHGPYPGYPPQPGGYPPPAKKSSAGLVIGLVAGALVLVLVIAGGGLWLYASSRTAPPSDAASGGDVLTFEGLSADHVEVGETVEYDVFPPAGGPHYPTWQDCGVYTEPLRAEFAVHSLEHGAVWITYDASLSPDEVAVLEGLYTSGDYLLISPMDGLPSRVVASAWGSQLRLEDPADPALAGYLREYVQGPATPEPGAPCSGGVSESGDAAEALATTGTAA</sequence>
<feature type="transmembrane region" description="Helical" evidence="2">
    <location>
        <begin position="93"/>
        <end position="117"/>
    </location>
</feature>
<keyword evidence="2" id="KW-0812">Transmembrane</keyword>
<organism evidence="3 4">
    <name type="scientific">Nocardiopsis flavescens</name>
    <dbReference type="NCBI Taxonomy" id="758803"/>
    <lineage>
        <taxon>Bacteria</taxon>
        <taxon>Bacillati</taxon>
        <taxon>Actinomycetota</taxon>
        <taxon>Actinomycetes</taxon>
        <taxon>Streptosporangiales</taxon>
        <taxon>Nocardiopsidaceae</taxon>
        <taxon>Nocardiopsis</taxon>
    </lineage>
</organism>
<dbReference type="Proteomes" id="UP000184452">
    <property type="component" value="Unassembled WGS sequence"/>
</dbReference>
<gene>
    <name evidence="3" type="ORF">SAMN05421803_1242</name>
</gene>
<dbReference type="Pfam" id="PF11303">
    <property type="entry name" value="DUF3105"/>
    <property type="match status" value="1"/>
</dbReference>
<dbReference type="RefSeq" id="WP_245833482.1">
    <property type="nucleotide sequence ID" value="NZ_FQZK01000024.1"/>
</dbReference>
<feature type="compositionally biased region" description="Pro residues" evidence="1">
    <location>
        <begin position="19"/>
        <end position="86"/>
    </location>
</feature>
<evidence type="ECO:0008006" key="5">
    <source>
        <dbReference type="Google" id="ProtNLM"/>
    </source>
</evidence>
<evidence type="ECO:0000256" key="2">
    <source>
        <dbReference type="SAM" id="Phobius"/>
    </source>
</evidence>
<dbReference type="STRING" id="758803.SAMN05421803_1242"/>
<feature type="region of interest" description="Disordered" evidence="1">
    <location>
        <begin position="259"/>
        <end position="288"/>
    </location>
</feature>
<accession>A0A1M6TKM2</accession>
<protein>
    <recommendedName>
        <fullName evidence="5">DUF3105 domain-containing protein</fullName>
    </recommendedName>
</protein>
<evidence type="ECO:0000313" key="3">
    <source>
        <dbReference type="EMBL" id="SHK57494.1"/>
    </source>
</evidence>
<evidence type="ECO:0000313" key="4">
    <source>
        <dbReference type="Proteomes" id="UP000184452"/>
    </source>
</evidence>
<feature type="compositionally biased region" description="Low complexity" evidence="1">
    <location>
        <begin position="277"/>
        <end position="288"/>
    </location>
</feature>
<feature type="region of interest" description="Disordered" evidence="1">
    <location>
        <begin position="1"/>
        <end position="86"/>
    </location>
</feature>